<dbReference type="FunFam" id="2.40.50.150:FF:000005">
    <property type="entry name" value="DNA-directed RNA polymerase subunit beta"/>
    <property type="match status" value="1"/>
</dbReference>
<feature type="domain" description="RNA polymerase Rpb2" evidence="14">
    <location>
        <begin position="321"/>
        <end position="454"/>
    </location>
</feature>
<dbReference type="SUPFAM" id="SSF64484">
    <property type="entry name" value="beta and beta-prime subunits of DNA dependent RNA-polymerase"/>
    <property type="match status" value="1"/>
</dbReference>
<dbReference type="GO" id="GO:0032549">
    <property type="term" value="F:ribonucleoside binding"/>
    <property type="evidence" value="ECO:0007669"/>
    <property type="project" value="InterPro"/>
</dbReference>
<dbReference type="GO" id="GO:0003899">
    <property type="term" value="F:DNA-directed RNA polymerase activity"/>
    <property type="evidence" value="ECO:0007669"/>
    <property type="project" value="UniProtKB-EC"/>
</dbReference>
<evidence type="ECO:0000259" key="13">
    <source>
        <dbReference type="Pfam" id="PF04560"/>
    </source>
</evidence>
<dbReference type="Pfam" id="PF04567">
    <property type="entry name" value="RNA_pol_Rpb2_5"/>
    <property type="match status" value="1"/>
</dbReference>
<feature type="compositionally biased region" description="Basic and acidic residues" evidence="11">
    <location>
        <begin position="51"/>
        <end position="63"/>
    </location>
</feature>
<dbReference type="FunCoup" id="A0A2G5CBA5">
    <property type="interactions" value="1415"/>
</dbReference>
<protein>
    <recommendedName>
        <fullName evidence="10">DNA-directed RNA polymerase subunit beta</fullName>
        <ecNumber evidence="10">2.7.7.6</ecNumber>
    </recommendedName>
</protein>
<dbReference type="GO" id="GO:0006351">
    <property type="term" value="P:DNA-templated transcription"/>
    <property type="evidence" value="ECO:0007669"/>
    <property type="project" value="InterPro"/>
</dbReference>
<dbReference type="EC" id="2.7.7.6" evidence="10"/>
<feature type="domain" description="RNA polymerase Rpb2" evidence="18">
    <location>
        <begin position="708"/>
        <end position="749"/>
    </location>
</feature>
<evidence type="ECO:0000256" key="4">
    <source>
        <dbReference type="ARBA" id="ARBA00022695"/>
    </source>
</evidence>
<dbReference type="Pfam" id="PF04566">
    <property type="entry name" value="RNA_pol_Rpb2_4"/>
    <property type="match status" value="1"/>
</dbReference>
<dbReference type="CDD" id="cd00653">
    <property type="entry name" value="RNA_pol_B_RPB2"/>
    <property type="match status" value="1"/>
</dbReference>
<keyword evidence="6" id="KW-0862">Zinc</keyword>
<dbReference type="EMBL" id="KZ305086">
    <property type="protein sequence ID" value="PIA28536.1"/>
    <property type="molecule type" value="Genomic_DNA"/>
</dbReference>
<dbReference type="Gene3D" id="3.90.1800.10">
    <property type="entry name" value="RNA polymerase alpha subunit dimerisation domain"/>
    <property type="match status" value="1"/>
</dbReference>
<evidence type="ECO:0000256" key="1">
    <source>
        <dbReference type="ARBA" id="ARBA00006835"/>
    </source>
</evidence>
<keyword evidence="4 10" id="KW-0548">Nucleotidyltransferase</keyword>
<dbReference type="InterPro" id="IPR007644">
    <property type="entry name" value="RNA_pol_bsu_protrusion"/>
</dbReference>
<evidence type="ECO:0000313" key="19">
    <source>
        <dbReference type="EMBL" id="PIA28536.1"/>
    </source>
</evidence>
<keyword evidence="20" id="KW-1185">Reference proteome</keyword>
<dbReference type="OrthoDB" id="10248617at2759"/>
<evidence type="ECO:0000256" key="7">
    <source>
        <dbReference type="ARBA" id="ARBA00023163"/>
    </source>
</evidence>
<dbReference type="FunFam" id="3.90.1100.10:FF:000015">
    <property type="entry name" value="DNA-directed RNA polymerase subunit beta"/>
    <property type="match status" value="1"/>
</dbReference>
<accession>A0A2G5CBA5</accession>
<comment type="similarity">
    <text evidence="1 9">Belongs to the RNA polymerase beta chain family.</text>
</comment>
<dbReference type="Pfam" id="PF04563">
    <property type="entry name" value="RNA_pol_Rpb2_1"/>
    <property type="match status" value="1"/>
</dbReference>
<evidence type="ECO:0000256" key="6">
    <source>
        <dbReference type="ARBA" id="ARBA00022833"/>
    </source>
</evidence>
<dbReference type="Pfam" id="PF00562">
    <property type="entry name" value="RNA_pol_Rpb2_6"/>
    <property type="match status" value="1"/>
</dbReference>
<feature type="domain" description="DNA-directed RNA polymerase subunit 2 hybrid-binding" evidence="12">
    <location>
        <begin position="757"/>
        <end position="1126"/>
    </location>
</feature>
<evidence type="ECO:0000259" key="12">
    <source>
        <dbReference type="Pfam" id="PF00562"/>
    </source>
</evidence>
<keyword evidence="5" id="KW-0479">Metal-binding</keyword>
<evidence type="ECO:0000256" key="3">
    <source>
        <dbReference type="ARBA" id="ARBA00022679"/>
    </source>
</evidence>
<reference evidence="19 20" key="1">
    <citation type="submission" date="2017-09" db="EMBL/GenBank/DDBJ databases">
        <title>WGS assembly of Aquilegia coerulea Goldsmith.</title>
        <authorList>
            <person name="Hodges S."/>
            <person name="Kramer E."/>
            <person name="Nordborg M."/>
            <person name="Tomkins J."/>
            <person name="Borevitz J."/>
            <person name="Derieg N."/>
            <person name="Yan J."/>
            <person name="Mihaltcheva S."/>
            <person name="Hayes R.D."/>
            <person name="Rokhsar D."/>
        </authorList>
    </citation>
    <scope>NUCLEOTIDE SEQUENCE [LARGE SCALE GENOMIC DNA]</scope>
    <source>
        <strain evidence="20">cv. Goldsmith</strain>
    </source>
</reference>
<evidence type="ECO:0000256" key="10">
    <source>
        <dbReference type="RuleBase" id="RU363031"/>
    </source>
</evidence>
<dbReference type="InterPro" id="IPR007645">
    <property type="entry name" value="RNA_pol_Rpb2_3"/>
</dbReference>
<organism evidence="19 20">
    <name type="scientific">Aquilegia coerulea</name>
    <name type="common">Rocky mountain columbine</name>
    <dbReference type="NCBI Taxonomy" id="218851"/>
    <lineage>
        <taxon>Eukaryota</taxon>
        <taxon>Viridiplantae</taxon>
        <taxon>Streptophyta</taxon>
        <taxon>Embryophyta</taxon>
        <taxon>Tracheophyta</taxon>
        <taxon>Spermatophyta</taxon>
        <taxon>Magnoliopsida</taxon>
        <taxon>Ranunculales</taxon>
        <taxon>Ranunculaceae</taxon>
        <taxon>Thalictroideae</taxon>
        <taxon>Aquilegia</taxon>
    </lineage>
</organism>
<evidence type="ECO:0000259" key="14">
    <source>
        <dbReference type="Pfam" id="PF04561"/>
    </source>
</evidence>
<evidence type="ECO:0000256" key="11">
    <source>
        <dbReference type="SAM" id="MobiDB-lite"/>
    </source>
</evidence>
<comment type="function">
    <text evidence="10">DNA-dependent RNA polymerase catalyzes the transcription of DNA into RNA using the four ribonucleoside triphosphates as substrates.</text>
</comment>
<evidence type="ECO:0000256" key="9">
    <source>
        <dbReference type="RuleBase" id="RU000434"/>
    </source>
</evidence>
<dbReference type="PROSITE" id="PS01166">
    <property type="entry name" value="RNA_POL_BETA"/>
    <property type="match status" value="1"/>
</dbReference>
<dbReference type="Pfam" id="PF04561">
    <property type="entry name" value="RNA_pol_Rpb2_2"/>
    <property type="match status" value="1"/>
</dbReference>
<feature type="domain" description="RNA polymerase beta subunit protrusion" evidence="15">
    <location>
        <begin position="99"/>
        <end position="492"/>
    </location>
</feature>
<dbReference type="InterPro" id="IPR007646">
    <property type="entry name" value="RNA_pol_Rpb2_4"/>
</dbReference>
<evidence type="ECO:0000259" key="17">
    <source>
        <dbReference type="Pfam" id="PF04566"/>
    </source>
</evidence>
<name>A0A2G5CBA5_AQUCA</name>
<dbReference type="InterPro" id="IPR007642">
    <property type="entry name" value="RNA_pol_Rpb2_2"/>
</dbReference>
<dbReference type="GO" id="GO:0003677">
    <property type="term" value="F:DNA binding"/>
    <property type="evidence" value="ECO:0007669"/>
    <property type="project" value="InterPro"/>
</dbReference>
<feature type="compositionally biased region" description="Basic and acidic residues" evidence="11">
    <location>
        <begin position="27"/>
        <end position="38"/>
    </location>
</feature>
<evidence type="ECO:0000256" key="5">
    <source>
        <dbReference type="ARBA" id="ARBA00022723"/>
    </source>
</evidence>
<dbReference type="Pfam" id="PF04565">
    <property type="entry name" value="RNA_pol_Rpb2_3"/>
    <property type="match status" value="1"/>
</dbReference>
<dbReference type="Gene3D" id="2.40.50.150">
    <property type="match status" value="1"/>
</dbReference>
<proteinExistence type="inferred from homology"/>
<gene>
    <name evidence="19" type="ORF">AQUCO_06900065v1</name>
</gene>
<keyword evidence="7 10" id="KW-0804">Transcription</keyword>
<evidence type="ECO:0000259" key="16">
    <source>
        <dbReference type="Pfam" id="PF04565"/>
    </source>
</evidence>
<dbReference type="AlphaFoldDB" id="A0A2G5CBA5"/>
<evidence type="ECO:0000313" key="20">
    <source>
        <dbReference type="Proteomes" id="UP000230069"/>
    </source>
</evidence>
<evidence type="ECO:0000256" key="8">
    <source>
        <dbReference type="ARBA" id="ARBA00048552"/>
    </source>
</evidence>
<feature type="domain" description="RNA polymerase Rpb2" evidence="17">
    <location>
        <begin position="629"/>
        <end position="692"/>
    </location>
</feature>
<dbReference type="Gene3D" id="3.90.1100.10">
    <property type="match status" value="2"/>
</dbReference>
<dbReference type="InterPro" id="IPR007647">
    <property type="entry name" value="RNA_pol_Rpb2_5"/>
</dbReference>
<feature type="domain" description="RNA polymerase Rpb2" evidence="16">
    <location>
        <begin position="532"/>
        <end position="591"/>
    </location>
</feature>
<dbReference type="Proteomes" id="UP000230069">
    <property type="component" value="Unassembled WGS sequence"/>
</dbReference>
<dbReference type="InterPro" id="IPR007641">
    <property type="entry name" value="RNA_pol_Rpb2_7"/>
</dbReference>
<dbReference type="InterPro" id="IPR015712">
    <property type="entry name" value="DNA-dir_RNA_pol_su2"/>
</dbReference>
<dbReference type="InterPro" id="IPR037034">
    <property type="entry name" value="RNA_pol_Rpb2_2_sf"/>
</dbReference>
<dbReference type="GO" id="GO:0000428">
    <property type="term" value="C:DNA-directed RNA polymerase complex"/>
    <property type="evidence" value="ECO:0007669"/>
    <property type="project" value="UniProtKB-KW"/>
</dbReference>
<dbReference type="GO" id="GO:0046872">
    <property type="term" value="F:metal ion binding"/>
    <property type="evidence" value="ECO:0007669"/>
    <property type="project" value="UniProtKB-KW"/>
</dbReference>
<dbReference type="InterPro" id="IPR007120">
    <property type="entry name" value="DNA-dir_RNAP_su2_dom"/>
</dbReference>
<sequence>MTSSNTAMEVEDGGNISEVDSFGDLMDAIRDNDVKQKEEEEEEEDDVVMSIDKDKAGPSSKDKAFPMEIEEDDDDVVLTEQELNKFCKEASRSFFNEYGLISHQINSYNDFIDNGIQALVDSIGEINVDPGYDPSKKGGGENGWRRARIKFGKVKISKPMFWTGNKDLKFLPRHARLQHMTYAARMKVDVEYEVYTIENERSDKFKTGQEQRNVEKILRPKEKTEILLGSLPVMVRSNLCWMNGAEKGDCEFDHGGYFLIKGAEKVFVAQEQICLRRLWVSEKPWNIVYRPYNPESKRTRIYIKIESPSGHEQFQGKMVLNVDFLSCSIPLWILFFALGMKSDREIIDMLDINLTSSVENLLLSTMRNVDENDHYEGFRQGGRSLQIIYELISKTRFPPKETPQECMEKYLFPSLCSFKQKALFLGYMVKCLLQSYSGQRKCENRDDFRNKRLDLAGELLERELRLHLKHAEKRMVRTMQRDLYGNRDNMRTMDFYLDASLITNGLSRAFSTGGWSHSYKRNERVSGVVASLRRTNALQMMADMRKTRHQVQYSGRVGDARFPHPSHWGKLCFLSTSDGENCGLVKNMAITGLVSTNVMEPLLEKFLECGMEELKDNPSLMSLKGKNKILLNGEWVGICETENSHTFCVALRNKRRSNEIPSQVEIKRDQQQGEVRIFTDSGRLMRPLLVVENLKKIKLCKGDLNIHSLLNKGIIELVGVEEEEDLQTAWGVKYLFSGDRSYTHCELDPSFLLGLSCGIIPFTNHDHARRALYQSEKHSQQAMGFFTTNPNIRIDTLSHQLYYPQRPLFNTMIADCLGKPEYPLGQNFLPKPEIYNGQNAIVSVNVHQGYNQEDSLVMNRASVERGLFRTELIRCYKAEVDSKESGMTKKGKDDITFGKMESRIGRVDSLDDDGFPYIGANLQTGDIVIGKRSESGADHSIKLKHTERGKVQKVILSANDEGTNFAAVSLRQVRSPSVGDKFSSMHGQKGVIGHLESQENFPFTRQGLVPDIVINPHAFPTRQTPGQLLEAALGKGIACGGLTRYATPFTTPSIDVITEQLHRAGYSRWGHERVCSGHHGLMMDSLIFIGPTFYQRLIHMAEDKVKFRNTGPVHPLTRQPVQDRKRFGGVKFGEMERDCLLAHGAAANLHERLFTLSDFSQMQICSKCSNVANIIQRQAPGGGRIRGPYCRFCESAEDIVKVNVPYGAKLLCQELFSMGISVKFGTEPC</sequence>
<keyword evidence="3 10" id="KW-0808">Transferase</keyword>
<dbReference type="STRING" id="218851.A0A2G5CBA5"/>
<dbReference type="InterPro" id="IPR014724">
    <property type="entry name" value="RNA_pol_RPB2_OB-fold"/>
</dbReference>
<evidence type="ECO:0000259" key="15">
    <source>
        <dbReference type="Pfam" id="PF04563"/>
    </source>
</evidence>
<dbReference type="InterPro" id="IPR007121">
    <property type="entry name" value="RNA_pol_bsu_CS"/>
</dbReference>
<feature type="region of interest" description="Disordered" evidence="11">
    <location>
        <begin position="1"/>
        <end position="63"/>
    </location>
</feature>
<dbReference type="InParanoid" id="A0A2G5CBA5"/>
<keyword evidence="2 10" id="KW-0240">DNA-directed RNA polymerase</keyword>
<comment type="catalytic activity">
    <reaction evidence="8 10">
        <text>RNA(n) + a ribonucleoside 5'-triphosphate = RNA(n+1) + diphosphate</text>
        <dbReference type="Rhea" id="RHEA:21248"/>
        <dbReference type="Rhea" id="RHEA-COMP:14527"/>
        <dbReference type="Rhea" id="RHEA-COMP:17342"/>
        <dbReference type="ChEBI" id="CHEBI:33019"/>
        <dbReference type="ChEBI" id="CHEBI:61557"/>
        <dbReference type="ChEBI" id="CHEBI:140395"/>
        <dbReference type="EC" id="2.7.7.6"/>
    </reaction>
</comment>
<dbReference type="InterPro" id="IPR037033">
    <property type="entry name" value="DNA-dir_RNAP_su2_hyb_sf"/>
</dbReference>
<evidence type="ECO:0000259" key="18">
    <source>
        <dbReference type="Pfam" id="PF04567"/>
    </source>
</evidence>
<dbReference type="FunFam" id="3.90.1800.10:FF:000006">
    <property type="entry name" value="DNA-directed RNA polymerase subunit beta"/>
    <property type="match status" value="1"/>
</dbReference>
<dbReference type="PANTHER" id="PTHR20856">
    <property type="entry name" value="DNA-DIRECTED RNA POLYMERASE I SUBUNIT 2"/>
    <property type="match status" value="1"/>
</dbReference>
<dbReference type="Pfam" id="PF04560">
    <property type="entry name" value="RNA_pol_Rpb2_7"/>
    <property type="match status" value="1"/>
</dbReference>
<feature type="domain" description="RNA polymerase Rpb2" evidence="13">
    <location>
        <begin position="1128"/>
        <end position="1224"/>
    </location>
</feature>
<evidence type="ECO:0000256" key="2">
    <source>
        <dbReference type="ARBA" id="ARBA00022478"/>
    </source>
</evidence>
<dbReference type="Gene3D" id="3.90.1110.10">
    <property type="entry name" value="RNA polymerase Rpb2, domain 2"/>
    <property type="match status" value="1"/>
</dbReference>
<dbReference type="Gene3D" id="2.40.270.10">
    <property type="entry name" value="DNA-directed RNA polymerase, subunit 2, domain 6"/>
    <property type="match status" value="1"/>
</dbReference>